<evidence type="ECO:0000313" key="5">
    <source>
        <dbReference type="Proteomes" id="UP001595075"/>
    </source>
</evidence>
<dbReference type="InterPro" id="IPR052953">
    <property type="entry name" value="Ser-rich/MCO-related"/>
</dbReference>
<evidence type="ECO:0000259" key="3">
    <source>
        <dbReference type="Pfam" id="PF02298"/>
    </source>
</evidence>
<feature type="domain" description="Phytocyanin" evidence="3">
    <location>
        <begin position="41"/>
        <end position="126"/>
    </location>
</feature>
<dbReference type="Gene3D" id="2.60.40.420">
    <property type="entry name" value="Cupredoxins - blue copper proteins"/>
    <property type="match status" value="1"/>
</dbReference>
<comment type="caution">
    <text evidence="4">The sequence shown here is derived from an EMBL/GenBank/DDBJ whole genome shotgun (WGS) entry which is preliminary data.</text>
</comment>
<dbReference type="SUPFAM" id="SSF49503">
    <property type="entry name" value="Cupredoxins"/>
    <property type="match status" value="1"/>
</dbReference>
<feature type="compositionally biased region" description="Low complexity" evidence="1">
    <location>
        <begin position="195"/>
        <end position="220"/>
    </location>
</feature>
<feature type="compositionally biased region" description="Gly residues" evidence="1">
    <location>
        <begin position="177"/>
        <end position="194"/>
    </location>
</feature>
<dbReference type="InterPro" id="IPR003245">
    <property type="entry name" value="Phytocyanin_dom"/>
</dbReference>
<proteinExistence type="predicted"/>
<dbReference type="CDD" id="cd00920">
    <property type="entry name" value="Cupredoxin"/>
    <property type="match status" value="1"/>
</dbReference>
<organism evidence="4 5">
    <name type="scientific">Oculimacula yallundae</name>
    <dbReference type="NCBI Taxonomy" id="86028"/>
    <lineage>
        <taxon>Eukaryota</taxon>
        <taxon>Fungi</taxon>
        <taxon>Dikarya</taxon>
        <taxon>Ascomycota</taxon>
        <taxon>Pezizomycotina</taxon>
        <taxon>Leotiomycetes</taxon>
        <taxon>Helotiales</taxon>
        <taxon>Ploettnerulaceae</taxon>
        <taxon>Oculimacula</taxon>
    </lineage>
</organism>
<dbReference type="PANTHER" id="PTHR34883">
    <property type="entry name" value="SERINE-RICH PROTEIN, PUTATIVE-RELATED-RELATED"/>
    <property type="match status" value="1"/>
</dbReference>
<feature type="chain" id="PRO_5045399084" description="Phytocyanin domain-containing protein" evidence="2">
    <location>
        <begin position="19"/>
        <end position="243"/>
    </location>
</feature>
<evidence type="ECO:0000256" key="1">
    <source>
        <dbReference type="SAM" id="MobiDB-lite"/>
    </source>
</evidence>
<feature type="compositionally biased region" description="Low complexity" evidence="1">
    <location>
        <begin position="167"/>
        <end position="176"/>
    </location>
</feature>
<dbReference type="Pfam" id="PF02298">
    <property type="entry name" value="Cu_bind_like"/>
    <property type="match status" value="1"/>
</dbReference>
<evidence type="ECO:0000313" key="4">
    <source>
        <dbReference type="EMBL" id="KAL2075516.1"/>
    </source>
</evidence>
<evidence type="ECO:0000256" key="2">
    <source>
        <dbReference type="SAM" id="SignalP"/>
    </source>
</evidence>
<accession>A0ABR4D183</accession>
<dbReference type="EMBL" id="JAZHXI010000001">
    <property type="protein sequence ID" value="KAL2075516.1"/>
    <property type="molecule type" value="Genomic_DNA"/>
</dbReference>
<name>A0ABR4D183_9HELO</name>
<feature type="region of interest" description="Disordered" evidence="1">
    <location>
        <begin position="161"/>
        <end position="220"/>
    </location>
</feature>
<dbReference type="PANTHER" id="PTHR34883:SF17">
    <property type="entry name" value="CUPREDOXIN"/>
    <property type="match status" value="1"/>
</dbReference>
<protein>
    <recommendedName>
        <fullName evidence="3">Phytocyanin domain-containing protein</fullName>
    </recommendedName>
</protein>
<dbReference type="InterPro" id="IPR008972">
    <property type="entry name" value="Cupredoxin"/>
</dbReference>
<keyword evidence="5" id="KW-1185">Reference proteome</keyword>
<gene>
    <name evidence="4" type="ORF">VTL71DRAFT_459</name>
</gene>
<sequence length="243" mass="24053">MQFTTLALSALCVGSAIAQTAGGIMVHVVRVGSMNGSIKFYPDKVKAAVGDMVQFQFAPNNHSVVQSTFDLPCQPIAASSNVTGLFTGYMPVSPNATTTSTYTVMVRNTTPMWLYCSQGKHCQNGMTMVINENTGANSTRSLAAYSALAAKSTVNLPGVAVGGGVGNTTTVTPTTGTGSGSGSGSGSGIGGGSGTPASGASPSGTGSTSAPQTTTSGSAAHHVRAGDAMGLGGLFAVALALFL</sequence>
<keyword evidence="2" id="KW-0732">Signal</keyword>
<feature type="signal peptide" evidence="2">
    <location>
        <begin position="1"/>
        <end position="18"/>
    </location>
</feature>
<dbReference type="Proteomes" id="UP001595075">
    <property type="component" value="Unassembled WGS sequence"/>
</dbReference>
<reference evidence="4 5" key="1">
    <citation type="journal article" date="2024" name="Commun. Biol.">
        <title>Comparative genomic analysis of thermophilic fungi reveals convergent evolutionary adaptations and gene losses.</title>
        <authorList>
            <person name="Steindorff A.S."/>
            <person name="Aguilar-Pontes M.V."/>
            <person name="Robinson A.J."/>
            <person name="Andreopoulos B."/>
            <person name="LaButti K."/>
            <person name="Kuo A."/>
            <person name="Mondo S."/>
            <person name="Riley R."/>
            <person name="Otillar R."/>
            <person name="Haridas S."/>
            <person name="Lipzen A."/>
            <person name="Grimwood J."/>
            <person name="Schmutz J."/>
            <person name="Clum A."/>
            <person name="Reid I.D."/>
            <person name="Moisan M.C."/>
            <person name="Butler G."/>
            <person name="Nguyen T.T.M."/>
            <person name="Dewar K."/>
            <person name="Conant G."/>
            <person name="Drula E."/>
            <person name="Henrissat B."/>
            <person name="Hansel C."/>
            <person name="Singer S."/>
            <person name="Hutchinson M.I."/>
            <person name="de Vries R.P."/>
            <person name="Natvig D.O."/>
            <person name="Powell A.J."/>
            <person name="Tsang A."/>
            <person name="Grigoriev I.V."/>
        </authorList>
    </citation>
    <scope>NUCLEOTIDE SEQUENCE [LARGE SCALE GENOMIC DNA]</scope>
    <source>
        <strain evidence="4 5">CBS 494.80</strain>
    </source>
</reference>